<accession>A0A8J3T4G3</accession>
<dbReference type="InterPro" id="IPR036414">
    <property type="entry name" value="YaeB_N_sf"/>
</dbReference>
<name>A0A8J3T4G3_9ACTN</name>
<evidence type="ECO:0000313" key="4">
    <source>
        <dbReference type="EMBL" id="GII05533.1"/>
    </source>
</evidence>
<dbReference type="Proteomes" id="UP000634476">
    <property type="component" value="Unassembled WGS sequence"/>
</dbReference>
<comment type="similarity">
    <text evidence="2">Belongs to the tRNA methyltransferase O family.</text>
</comment>
<dbReference type="InterPro" id="IPR036413">
    <property type="entry name" value="YaeB-like_sf"/>
</dbReference>
<feature type="domain" description="TsaA-like" evidence="3">
    <location>
        <begin position="8"/>
        <end position="141"/>
    </location>
</feature>
<sequence>MTTQNVTVRPVGHVAGGRSEMYEDDWHDVRAVIRLDGESFTPSAVLGLEYFSHLEVVFLFDRIESATVDSRPRPPRGNPDAAPVGVFAHRGPYRPNRLGVSRCRLLGVDGLDLHVADLDALSGSPVLDVKPYLAEFAPRQPVIQPSWASELMARYY</sequence>
<dbReference type="SUPFAM" id="SSF118196">
    <property type="entry name" value="YaeB-like"/>
    <property type="match status" value="1"/>
</dbReference>
<gene>
    <name evidence="4" type="ORF">Pta02_75410</name>
</gene>
<dbReference type="InterPro" id="IPR040372">
    <property type="entry name" value="YaeB-like"/>
</dbReference>
<dbReference type="CDD" id="cd09281">
    <property type="entry name" value="UPF0066"/>
    <property type="match status" value="1"/>
</dbReference>
<evidence type="ECO:0000256" key="1">
    <source>
        <dbReference type="ARBA" id="ARBA00022691"/>
    </source>
</evidence>
<dbReference type="EMBL" id="BOOK01000070">
    <property type="protein sequence ID" value="GII05533.1"/>
    <property type="molecule type" value="Genomic_DNA"/>
</dbReference>
<dbReference type="Pfam" id="PF01980">
    <property type="entry name" value="TrmO_N"/>
    <property type="match status" value="1"/>
</dbReference>
<evidence type="ECO:0000259" key="3">
    <source>
        <dbReference type="PROSITE" id="PS51668"/>
    </source>
</evidence>
<dbReference type="RefSeq" id="WP_203879734.1">
    <property type="nucleotide sequence ID" value="NZ_BOOK01000070.1"/>
</dbReference>
<dbReference type="PROSITE" id="PS51668">
    <property type="entry name" value="TSAA_2"/>
    <property type="match status" value="1"/>
</dbReference>
<comment type="caution">
    <text evidence="4">The sequence shown here is derived from an EMBL/GenBank/DDBJ whole genome shotgun (WGS) entry which is preliminary data.</text>
</comment>
<dbReference type="Gene3D" id="2.40.30.70">
    <property type="entry name" value="YaeB-like"/>
    <property type="match status" value="1"/>
</dbReference>
<evidence type="ECO:0000256" key="2">
    <source>
        <dbReference type="ARBA" id="ARBA00033753"/>
    </source>
</evidence>
<evidence type="ECO:0000313" key="5">
    <source>
        <dbReference type="Proteomes" id="UP000634476"/>
    </source>
</evidence>
<reference evidence="4" key="1">
    <citation type="submission" date="2021-01" db="EMBL/GenBank/DDBJ databases">
        <title>Whole genome shotgun sequence of Planobispora takensis NBRC 109077.</title>
        <authorList>
            <person name="Komaki H."/>
            <person name="Tamura T."/>
        </authorList>
    </citation>
    <scope>NUCLEOTIDE SEQUENCE</scope>
    <source>
        <strain evidence="4">NBRC 109077</strain>
    </source>
</reference>
<proteinExistence type="inferred from homology"/>
<dbReference type="PANTHER" id="PTHR12818">
    <property type="entry name" value="TRNA (ADENINE(37)-N6)-METHYLTRANSFERASE"/>
    <property type="match status" value="1"/>
</dbReference>
<keyword evidence="1" id="KW-0949">S-adenosyl-L-methionine</keyword>
<dbReference type="AlphaFoldDB" id="A0A8J3T4G3"/>
<dbReference type="PANTHER" id="PTHR12818:SF0">
    <property type="entry name" value="TRNA (ADENINE(37)-N6)-METHYLTRANSFERASE"/>
    <property type="match status" value="1"/>
</dbReference>
<protein>
    <submittedName>
        <fullName evidence="4">tRNA (N6-threonylcarbamoyladenosine(37)-N6)-methyltransferase TrmO</fullName>
    </submittedName>
</protein>
<dbReference type="InterPro" id="IPR023370">
    <property type="entry name" value="TrmO-like_N"/>
</dbReference>
<organism evidence="4 5">
    <name type="scientific">Planobispora takensis</name>
    <dbReference type="NCBI Taxonomy" id="1367882"/>
    <lineage>
        <taxon>Bacteria</taxon>
        <taxon>Bacillati</taxon>
        <taxon>Actinomycetota</taxon>
        <taxon>Actinomycetes</taxon>
        <taxon>Streptosporangiales</taxon>
        <taxon>Streptosporangiaceae</taxon>
        <taxon>Planobispora</taxon>
    </lineage>
</organism>
<keyword evidence="5" id="KW-1185">Reference proteome</keyword>